<organism evidence="2 3">
    <name type="scientific">Marivivens donghaensis</name>
    <dbReference type="NCBI Taxonomy" id="1699413"/>
    <lineage>
        <taxon>Bacteria</taxon>
        <taxon>Pseudomonadati</taxon>
        <taxon>Pseudomonadota</taxon>
        <taxon>Alphaproteobacteria</taxon>
        <taxon>Rhodobacterales</taxon>
        <taxon>Paracoccaceae</taxon>
        <taxon>Marivivens group</taxon>
        <taxon>Marivivens</taxon>
    </lineage>
</organism>
<dbReference type="InterPro" id="IPR036844">
    <property type="entry name" value="Hint_dom_sf"/>
</dbReference>
<dbReference type="InterPro" id="IPR028992">
    <property type="entry name" value="Hedgehog/Intein_dom"/>
</dbReference>
<dbReference type="Pfam" id="PF13403">
    <property type="entry name" value="Hint_2"/>
    <property type="match status" value="1"/>
</dbReference>
<evidence type="ECO:0000313" key="3">
    <source>
        <dbReference type="Proteomes" id="UP000709466"/>
    </source>
</evidence>
<dbReference type="SUPFAM" id="SSF51294">
    <property type="entry name" value="Hedgehog/intein (Hint) domain"/>
    <property type="match status" value="1"/>
</dbReference>
<name>A0ABX0VWA2_9RHOB</name>
<evidence type="ECO:0000259" key="1">
    <source>
        <dbReference type="Pfam" id="PF13403"/>
    </source>
</evidence>
<gene>
    <name evidence="2" type="ORF">HCZ30_07870</name>
</gene>
<dbReference type="RefSeq" id="WP_167637733.1">
    <property type="nucleotide sequence ID" value="NZ_JAATOP010000004.1"/>
</dbReference>
<comment type="caution">
    <text evidence="2">The sequence shown here is derived from an EMBL/GenBank/DDBJ whole genome shotgun (WGS) entry which is preliminary data.</text>
</comment>
<dbReference type="Proteomes" id="UP000709466">
    <property type="component" value="Unassembled WGS sequence"/>
</dbReference>
<keyword evidence="3" id="KW-1185">Reference proteome</keyword>
<accession>A0ABX0VWA2</accession>
<protein>
    <recommendedName>
        <fullName evidence="1">Hedgehog/Intein (Hint) domain-containing protein</fullName>
    </recommendedName>
</protein>
<proteinExistence type="predicted"/>
<evidence type="ECO:0000313" key="2">
    <source>
        <dbReference type="EMBL" id="NIY72353.1"/>
    </source>
</evidence>
<sequence>MFAWNDETWGIAANVNGQSLTLPEIGHGFMTGSTIATPNGWRFVEALSVGDEVMTFDGGAQRIVDIRRHYIYTHESHDQIEYWPIHVPTGALSNLKDMMLLPNQAVMIESDAAEEVYGDPFALVPAASLEGLRKIARVKPSPRVEVISLSCARDQILFTNGNTLCLCRKSRDMMDELFGRDQSYRILPMDQAELLVDLMEIDDGLIASGQGHLRA</sequence>
<feature type="domain" description="Hedgehog/Intein (Hint)" evidence="1">
    <location>
        <begin position="28"/>
        <end position="161"/>
    </location>
</feature>
<dbReference type="EMBL" id="JAATOP010000004">
    <property type="protein sequence ID" value="NIY72353.1"/>
    <property type="molecule type" value="Genomic_DNA"/>
</dbReference>
<reference evidence="2 3" key="1">
    <citation type="submission" date="2020-03" db="EMBL/GenBank/DDBJ databases">
        <title>Bacterial isolates of synthetic phycosphere.</title>
        <authorList>
            <person name="Fu H."/>
            <person name="Moran M.A."/>
        </authorList>
    </citation>
    <scope>NUCLEOTIDE SEQUENCE [LARGE SCALE GENOMIC DNA]</scope>
    <source>
        <strain evidence="2 3">HF1</strain>
    </source>
</reference>